<dbReference type="Gene3D" id="1.50.10.130">
    <property type="entry name" value="Terpene synthase, N-terminal domain"/>
    <property type="match status" value="1"/>
</dbReference>
<dbReference type="Pfam" id="PF01397">
    <property type="entry name" value="Terpene_synth"/>
    <property type="match status" value="1"/>
</dbReference>
<protein>
    <submittedName>
        <fullName evidence="6">(-)-germacrene D synthase</fullName>
    </submittedName>
</protein>
<reference evidence="6 7" key="1">
    <citation type="journal article" date="2016" name="Sci. Rep.">
        <title>The Dendrobium catenatum Lindl. genome sequence provides insights into polysaccharide synthase, floral development and adaptive evolution.</title>
        <authorList>
            <person name="Zhang G.Q."/>
            <person name="Xu Q."/>
            <person name="Bian C."/>
            <person name="Tsai W.C."/>
            <person name="Yeh C.M."/>
            <person name="Liu K.W."/>
            <person name="Yoshida K."/>
            <person name="Zhang L.S."/>
            <person name="Chang S.B."/>
            <person name="Chen F."/>
            <person name="Shi Y."/>
            <person name="Su Y.Y."/>
            <person name="Zhang Y.Q."/>
            <person name="Chen L.J."/>
            <person name="Yin Y."/>
            <person name="Lin M."/>
            <person name="Huang H."/>
            <person name="Deng H."/>
            <person name="Wang Z.W."/>
            <person name="Zhu S.L."/>
            <person name="Zhao X."/>
            <person name="Deng C."/>
            <person name="Niu S.C."/>
            <person name="Huang J."/>
            <person name="Wang M."/>
            <person name="Liu G.H."/>
            <person name="Yang H.J."/>
            <person name="Xiao X.J."/>
            <person name="Hsiao Y.Y."/>
            <person name="Wu W.L."/>
            <person name="Chen Y.Y."/>
            <person name="Mitsuda N."/>
            <person name="Ohme-Takagi M."/>
            <person name="Luo Y.B."/>
            <person name="Van de Peer Y."/>
            <person name="Liu Z.J."/>
        </authorList>
    </citation>
    <scope>NUCLEOTIDE SEQUENCE [LARGE SCALE GENOMIC DNA]</scope>
    <source>
        <tissue evidence="6">The whole plant</tissue>
    </source>
</reference>
<dbReference type="InterPro" id="IPR036965">
    <property type="entry name" value="Terpene_synth_N_sf"/>
</dbReference>
<dbReference type="SFLD" id="SFLDS00005">
    <property type="entry name" value="Isoprenoid_Synthase_Type_I"/>
    <property type="match status" value="1"/>
</dbReference>
<evidence type="ECO:0000259" key="5">
    <source>
        <dbReference type="Pfam" id="PF03936"/>
    </source>
</evidence>
<keyword evidence="2" id="KW-0460">Magnesium</keyword>
<dbReference type="Proteomes" id="UP000233837">
    <property type="component" value="Unassembled WGS sequence"/>
</dbReference>
<name>A0A2I0VWL6_9ASPA</name>
<feature type="domain" description="Terpene synthase N-terminal" evidence="4">
    <location>
        <begin position="16"/>
        <end position="195"/>
    </location>
</feature>
<dbReference type="InterPro" id="IPR034741">
    <property type="entry name" value="Terpene_cyclase-like_1_C"/>
</dbReference>
<dbReference type="PANTHER" id="PTHR31225:SF93">
    <property type="entry name" value="ALPHA-HUMULENE_(-)-(E)-BETA-CARYOPHYLLENE SYNTHASE"/>
    <property type="match status" value="1"/>
</dbReference>
<dbReference type="AlphaFoldDB" id="A0A2I0VWL6"/>
<evidence type="ECO:0000313" key="7">
    <source>
        <dbReference type="Proteomes" id="UP000233837"/>
    </source>
</evidence>
<dbReference type="GO" id="GO:0016102">
    <property type="term" value="P:diterpenoid biosynthetic process"/>
    <property type="evidence" value="ECO:0007669"/>
    <property type="project" value="InterPro"/>
</dbReference>
<feature type="domain" description="Terpene synthase metal-binding" evidence="5">
    <location>
        <begin position="257"/>
        <end position="491"/>
    </location>
</feature>
<dbReference type="SUPFAM" id="SSF48239">
    <property type="entry name" value="Terpenoid cyclases/Protein prenyltransferases"/>
    <property type="match status" value="1"/>
</dbReference>
<dbReference type="STRING" id="906689.A0A2I0VWL6"/>
<dbReference type="OrthoDB" id="1877784at2759"/>
<dbReference type="InterPro" id="IPR005630">
    <property type="entry name" value="Terpene_synthase_metal-bd"/>
</dbReference>
<dbReference type="InterPro" id="IPR050148">
    <property type="entry name" value="Terpene_synthase-like"/>
</dbReference>
<dbReference type="GO" id="GO:0000287">
    <property type="term" value="F:magnesium ion binding"/>
    <property type="evidence" value="ECO:0007669"/>
    <property type="project" value="InterPro"/>
</dbReference>
<proteinExistence type="predicted"/>
<sequence length="549" mass="64227">MEDGIARHYAGYTPSVWGDYFIKNQAPISSTTQKTEEWMRERVEELVREVKNLLDNTYEDELQSLELIDSLQRLGVGYHFEEEIDKRLRKIHHHNGKIEGNDLLAVALKFRLLRQHGYNVTSDVFTKYKDDEGRFKSILANNVRGLLSLYEACFLSTHEDDILDEALNFTKPHLQSLSKDDQLDSALKTLISHALELPLHRRIPRLGARYYMRVYEQDKENKNDIVLELAKLDFNLLQLLHHEEAKSLSIWWEEIVHDAKFSFSRDRIVECYFWILTAYFEPQYSMARKIATKVIALCSITDDIYDAYGTSDELQSFTDVIMSWDEEAAQQLKEYLKVHFHNFTKTLQDFNNELSSHGKSYRVKYLKEILKVVIKAWNEEVKWREEGYIPALKEHLEVTTVTTCYNLLACATFVGMGDVATKEVFDWVSTFPKFTHQASLICRMRDDVVSHEFEQKRNHVASTVQCYMKEHCATLDNACEELLKMVELAWKSLNHEYLNLSGTFSKDILMRVINFARFMETVYVIQDKYTNSSLIKDHISKLLVEPVSI</sequence>
<reference evidence="6 7" key="2">
    <citation type="journal article" date="2017" name="Nature">
        <title>The Apostasia genome and the evolution of orchids.</title>
        <authorList>
            <person name="Zhang G.Q."/>
            <person name="Liu K.W."/>
            <person name="Li Z."/>
            <person name="Lohaus R."/>
            <person name="Hsiao Y.Y."/>
            <person name="Niu S.C."/>
            <person name="Wang J.Y."/>
            <person name="Lin Y.C."/>
            <person name="Xu Q."/>
            <person name="Chen L.J."/>
            <person name="Yoshida K."/>
            <person name="Fujiwara S."/>
            <person name="Wang Z.W."/>
            <person name="Zhang Y.Q."/>
            <person name="Mitsuda N."/>
            <person name="Wang M."/>
            <person name="Liu G.H."/>
            <person name="Pecoraro L."/>
            <person name="Huang H.X."/>
            <person name="Xiao X.J."/>
            <person name="Lin M."/>
            <person name="Wu X.Y."/>
            <person name="Wu W.L."/>
            <person name="Chen Y.Y."/>
            <person name="Chang S.B."/>
            <person name="Sakamoto S."/>
            <person name="Ohme-Takagi M."/>
            <person name="Yagi M."/>
            <person name="Zeng S.J."/>
            <person name="Shen C.Y."/>
            <person name="Yeh C.M."/>
            <person name="Luo Y.B."/>
            <person name="Tsai W.C."/>
            <person name="Van de Peer Y."/>
            <person name="Liu Z.J."/>
        </authorList>
    </citation>
    <scope>NUCLEOTIDE SEQUENCE [LARGE SCALE GENOMIC DNA]</scope>
    <source>
        <tissue evidence="6">The whole plant</tissue>
    </source>
</reference>
<keyword evidence="1" id="KW-0479">Metal-binding</keyword>
<dbReference type="Pfam" id="PF03936">
    <property type="entry name" value="Terpene_synth_C"/>
    <property type="match status" value="1"/>
</dbReference>
<dbReference type="PANTHER" id="PTHR31225">
    <property type="entry name" value="OS04G0344100 PROTEIN-RELATED"/>
    <property type="match status" value="1"/>
</dbReference>
<evidence type="ECO:0000256" key="1">
    <source>
        <dbReference type="ARBA" id="ARBA00022723"/>
    </source>
</evidence>
<keyword evidence="7" id="KW-1185">Reference proteome</keyword>
<dbReference type="SFLD" id="SFLDG01019">
    <property type="entry name" value="Terpene_Cyclase_Like_1_C_Termi"/>
    <property type="match status" value="1"/>
</dbReference>
<dbReference type="FunFam" id="1.50.10.130:FF:000001">
    <property type="entry name" value="Isoprene synthase, chloroplastic"/>
    <property type="match status" value="1"/>
</dbReference>
<dbReference type="FunFam" id="1.10.600.10:FF:000007">
    <property type="entry name" value="Isoprene synthase, chloroplastic"/>
    <property type="match status" value="1"/>
</dbReference>
<dbReference type="InterPro" id="IPR044814">
    <property type="entry name" value="Terpene_cyclase_plant_C1"/>
</dbReference>
<dbReference type="InterPro" id="IPR008949">
    <property type="entry name" value="Isoprenoid_synthase_dom_sf"/>
</dbReference>
<dbReference type="InterPro" id="IPR001906">
    <property type="entry name" value="Terpene_synth_N"/>
</dbReference>
<dbReference type="CDD" id="cd00684">
    <property type="entry name" value="Terpene_cyclase_plant_C1"/>
    <property type="match status" value="1"/>
</dbReference>
<evidence type="ECO:0000256" key="2">
    <source>
        <dbReference type="ARBA" id="ARBA00022842"/>
    </source>
</evidence>
<dbReference type="GO" id="GO:0010333">
    <property type="term" value="F:terpene synthase activity"/>
    <property type="evidence" value="ECO:0007669"/>
    <property type="project" value="InterPro"/>
</dbReference>
<dbReference type="InterPro" id="IPR008930">
    <property type="entry name" value="Terpenoid_cyclase/PrenylTrfase"/>
</dbReference>
<evidence type="ECO:0000256" key="3">
    <source>
        <dbReference type="ARBA" id="ARBA00023239"/>
    </source>
</evidence>
<dbReference type="Gene3D" id="1.10.600.10">
    <property type="entry name" value="Farnesyl Diphosphate Synthase"/>
    <property type="match status" value="1"/>
</dbReference>
<gene>
    <name evidence="6" type="ORF">MA16_Dca016979</name>
</gene>
<evidence type="ECO:0000313" key="6">
    <source>
        <dbReference type="EMBL" id="PKU67810.1"/>
    </source>
</evidence>
<dbReference type="EMBL" id="KZ503165">
    <property type="protein sequence ID" value="PKU67810.1"/>
    <property type="molecule type" value="Genomic_DNA"/>
</dbReference>
<keyword evidence="3" id="KW-0456">Lyase</keyword>
<evidence type="ECO:0000259" key="4">
    <source>
        <dbReference type="Pfam" id="PF01397"/>
    </source>
</evidence>
<dbReference type="SUPFAM" id="SSF48576">
    <property type="entry name" value="Terpenoid synthases"/>
    <property type="match status" value="1"/>
</dbReference>
<organism evidence="6 7">
    <name type="scientific">Dendrobium catenatum</name>
    <dbReference type="NCBI Taxonomy" id="906689"/>
    <lineage>
        <taxon>Eukaryota</taxon>
        <taxon>Viridiplantae</taxon>
        <taxon>Streptophyta</taxon>
        <taxon>Embryophyta</taxon>
        <taxon>Tracheophyta</taxon>
        <taxon>Spermatophyta</taxon>
        <taxon>Magnoliopsida</taxon>
        <taxon>Liliopsida</taxon>
        <taxon>Asparagales</taxon>
        <taxon>Orchidaceae</taxon>
        <taxon>Epidendroideae</taxon>
        <taxon>Malaxideae</taxon>
        <taxon>Dendrobiinae</taxon>
        <taxon>Dendrobium</taxon>
    </lineage>
</organism>
<accession>A0A2I0VWL6</accession>